<comment type="subunit">
    <text evidence="12">Homodimer which binds Holliday junction (HJ) DNA. The HJ becomes 2-fold symmetrical on binding to RuvC with unstacked arms; it has a different conformation from HJ DNA in complex with RuvA. In the full resolvosome a probable DNA-RuvA(4)-RuvB(12)-RuvC(2) complex forms which resolves the HJ.</text>
</comment>
<dbReference type="PANTHER" id="PTHR30194:SF3">
    <property type="entry name" value="CROSSOVER JUNCTION ENDODEOXYRIBONUCLEASE RUVC"/>
    <property type="match status" value="1"/>
</dbReference>
<feature type="active site" evidence="12">
    <location>
        <position position="67"/>
    </location>
</feature>
<keyword evidence="15" id="KW-1185">Reference proteome</keyword>
<evidence type="ECO:0000256" key="12">
    <source>
        <dbReference type="HAMAP-Rule" id="MF_00034"/>
    </source>
</evidence>
<evidence type="ECO:0000256" key="7">
    <source>
        <dbReference type="ARBA" id="ARBA00022801"/>
    </source>
</evidence>
<comment type="similarity">
    <text evidence="1 12">Belongs to the RuvC family.</text>
</comment>
<dbReference type="CDD" id="cd16962">
    <property type="entry name" value="RuvC"/>
    <property type="match status" value="1"/>
</dbReference>
<evidence type="ECO:0000256" key="6">
    <source>
        <dbReference type="ARBA" id="ARBA00022763"/>
    </source>
</evidence>
<dbReference type="InterPro" id="IPR020563">
    <property type="entry name" value="X-over_junc_endoDNase_Mg_BS"/>
</dbReference>
<evidence type="ECO:0000256" key="1">
    <source>
        <dbReference type="ARBA" id="ARBA00009518"/>
    </source>
</evidence>
<keyword evidence="9 12" id="KW-0238">DNA-binding</keyword>
<evidence type="ECO:0000256" key="2">
    <source>
        <dbReference type="ARBA" id="ARBA00022490"/>
    </source>
</evidence>
<gene>
    <name evidence="12 14" type="primary">ruvC</name>
    <name evidence="14" type="ORF">RM530_13430</name>
</gene>
<comment type="cofactor">
    <cofactor evidence="12">
        <name>Mg(2+)</name>
        <dbReference type="ChEBI" id="CHEBI:18420"/>
    </cofactor>
    <text evidence="12">Binds 2 Mg(2+) ion per subunit.</text>
</comment>
<dbReference type="PRINTS" id="PR00696">
    <property type="entry name" value="RSOLVASERUVC"/>
</dbReference>
<feature type="binding site" evidence="12">
    <location>
        <position position="67"/>
    </location>
    <ligand>
        <name>Mg(2+)</name>
        <dbReference type="ChEBI" id="CHEBI:18420"/>
        <label>2</label>
    </ligand>
</feature>
<name>A0ABU2WLC6_9GAMM</name>
<evidence type="ECO:0000256" key="9">
    <source>
        <dbReference type="ARBA" id="ARBA00023125"/>
    </source>
</evidence>
<feature type="active site" evidence="12">
    <location>
        <position position="139"/>
    </location>
</feature>
<feature type="binding site" evidence="12">
    <location>
        <position position="139"/>
    </location>
    <ligand>
        <name>Mg(2+)</name>
        <dbReference type="ChEBI" id="CHEBI:18420"/>
        <label>1</label>
    </ligand>
</feature>
<keyword evidence="7 12" id="KW-0378">Hydrolase</keyword>
<keyword evidence="8 12" id="KW-0460">Magnesium</keyword>
<proteinExistence type="inferred from homology"/>
<keyword evidence="11 12" id="KW-0234">DNA repair</keyword>
<comment type="subcellular location">
    <subcellularLocation>
        <location evidence="12">Cytoplasm</location>
    </subcellularLocation>
</comment>
<dbReference type="EMBL" id="JAVRIC010000020">
    <property type="protein sequence ID" value="MDT0498358.1"/>
    <property type="molecule type" value="Genomic_DNA"/>
</dbReference>
<comment type="catalytic activity">
    <reaction evidence="12">
        <text>Endonucleolytic cleavage at a junction such as a reciprocal single-stranded crossover between two homologous DNA duplexes (Holliday junction).</text>
        <dbReference type="EC" id="3.1.21.10"/>
    </reaction>
</comment>
<dbReference type="InterPro" id="IPR012337">
    <property type="entry name" value="RNaseH-like_sf"/>
</dbReference>
<accession>A0ABU2WLC6</accession>
<dbReference type="InterPro" id="IPR002176">
    <property type="entry name" value="X-over_junc_endoDNase_RuvC"/>
</dbReference>
<reference evidence="14 15" key="1">
    <citation type="submission" date="2023-09" db="EMBL/GenBank/DDBJ databases">
        <authorList>
            <person name="Rey-Velasco X."/>
        </authorList>
    </citation>
    <scope>NUCLEOTIDE SEQUENCE [LARGE SCALE GENOMIC DNA]</scope>
    <source>
        <strain evidence="14 15">W345</strain>
    </source>
</reference>
<keyword evidence="3 12" id="KW-0540">Nuclease</keyword>
<sequence>MARILGIDPGSRLTGYGLILTDGPRTRHLAHGVIRCGDGPLPRRLTLIFRELSALLLEHQPDQAAVEQVFVNRNVQSALTLGQARGAAVCALGMQGLEVSEYAPAEIKRAIVGRGRAEKVQVQHMVRVLLNLDESPAEDASDALAVALCHAHVSATQKHMPVDSPALRWRRR</sequence>
<dbReference type="SUPFAM" id="SSF53098">
    <property type="entry name" value="Ribonuclease H-like"/>
    <property type="match status" value="1"/>
</dbReference>
<evidence type="ECO:0000256" key="3">
    <source>
        <dbReference type="ARBA" id="ARBA00022722"/>
    </source>
</evidence>
<keyword evidence="2 12" id="KW-0963">Cytoplasm</keyword>
<evidence type="ECO:0000256" key="4">
    <source>
        <dbReference type="ARBA" id="ARBA00022723"/>
    </source>
</evidence>
<comment type="function">
    <text evidence="12">The RuvA-RuvB-RuvC complex processes Holliday junction (HJ) DNA during genetic recombination and DNA repair. Endonuclease that resolves HJ intermediates. Cleaves cruciform DNA by making single-stranded nicks across the HJ at symmetrical positions within the homologous arms, yielding a 5'-phosphate and a 3'-hydroxyl group; requires a central core of homology in the junction. The consensus cleavage sequence is 5'-(A/T)TT(C/G)-3'. Cleavage occurs on the 3'-side of the TT dinucleotide at the point of strand exchange. HJ branch migration catalyzed by RuvA-RuvB allows RuvC to scan DNA until it finds its consensus sequence, where it cleaves and resolves the cruciform DNA.</text>
</comment>
<dbReference type="NCBIfam" id="TIGR00228">
    <property type="entry name" value="ruvC"/>
    <property type="match status" value="1"/>
</dbReference>
<dbReference type="HAMAP" id="MF_00034">
    <property type="entry name" value="RuvC"/>
    <property type="match status" value="1"/>
</dbReference>
<evidence type="ECO:0000256" key="10">
    <source>
        <dbReference type="ARBA" id="ARBA00023172"/>
    </source>
</evidence>
<keyword evidence="4 12" id="KW-0479">Metal-binding</keyword>
<evidence type="ECO:0000256" key="11">
    <source>
        <dbReference type="ARBA" id="ARBA00023204"/>
    </source>
</evidence>
<evidence type="ECO:0000313" key="14">
    <source>
        <dbReference type="EMBL" id="MDT0498358.1"/>
    </source>
</evidence>
<dbReference type="PANTHER" id="PTHR30194">
    <property type="entry name" value="CROSSOVER JUNCTION ENDODEOXYRIBONUCLEASE RUVC"/>
    <property type="match status" value="1"/>
</dbReference>
<evidence type="ECO:0000313" key="15">
    <source>
        <dbReference type="Proteomes" id="UP001254608"/>
    </source>
</evidence>
<dbReference type="RefSeq" id="WP_311365764.1">
    <property type="nucleotide sequence ID" value="NZ_JAVRIC010000020.1"/>
</dbReference>
<dbReference type="PROSITE" id="PS01321">
    <property type="entry name" value="RUVC"/>
    <property type="match status" value="1"/>
</dbReference>
<feature type="binding site" evidence="12">
    <location>
        <position position="8"/>
    </location>
    <ligand>
        <name>Mg(2+)</name>
        <dbReference type="ChEBI" id="CHEBI:18420"/>
        <label>1</label>
    </ligand>
</feature>
<dbReference type="InterPro" id="IPR036397">
    <property type="entry name" value="RNaseH_sf"/>
</dbReference>
<protein>
    <recommendedName>
        <fullName evidence="12 13">Crossover junction endodeoxyribonuclease RuvC</fullName>
        <ecNumber evidence="12 13">3.1.21.10</ecNumber>
    </recommendedName>
    <alternativeName>
        <fullName evidence="12">Holliday junction nuclease RuvC</fullName>
    </alternativeName>
    <alternativeName>
        <fullName evidence="12">Holliday junction resolvase RuvC</fullName>
    </alternativeName>
</protein>
<feature type="active site" evidence="12">
    <location>
        <position position="8"/>
    </location>
</feature>
<dbReference type="Gene3D" id="3.30.420.10">
    <property type="entry name" value="Ribonuclease H-like superfamily/Ribonuclease H"/>
    <property type="match status" value="1"/>
</dbReference>
<dbReference type="Proteomes" id="UP001254608">
    <property type="component" value="Unassembled WGS sequence"/>
</dbReference>
<evidence type="ECO:0000256" key="13">
    <source>
        <dbReference type="NCBIfam" id="TIGR00228"/>
    </source>
</evidence>
<dbReference type="EC" id="3.1.21.10" evidence="12 13"/>
<keyword evidence="6 12" id="KW-0227">DNA damage</keyword>
<organism evidence="14 15">
    <name type="scientific">Banduia mediterranea</name>
    <dbReference type="NCBI Taxonomy" id="3075609"/>
    <lineage>
        <taxon>Bacteria</taxon>
        <taxon>Pseudomonadati</taxon>
        <taxon>Pseudomonadota</taxon>
        <taxon>Gammaproteobacteria</taxon>
        <taxon>Nevskiales</taxon>
        <taxon>Algiphilaceae</taxon>
        <taxon>Banduia</taxon>
    </lineage>
</organism>
<dbReference type="Pfam" id="PF02075">
    <property type="entry name" value="RuvC"/>
    <property type="match status" value="1"/>
</dbReference>
<keyword evidence="10 12" id="KW-0233">DNA recombination</keyword>
<keyword evidence="5 12" id="KW-0255">Endonuclease</keyword>
<evidence type="ECO:0000256" key="8">
    <source>
        <dbReference type="ARBA" id="ARBA00022842"/>
    </source>
</evidence>
<evidence type="ECO:0000256" key="5">
    <source>
        <dbReference type="ARBA" id="ARBA00022759"/>
    </source>
</evidence>
<comment type="caution">
    <text evidence="14">The sequence shown here is derived from an EMBL/GenBank/DDBJ whole genome shotgun (WGS) entry which is preliminary data.</text>
</comment>